<evidence type="ECO:0000313" key="1">
    <source>
        <dbReference type="EMBL" id="EAV39602.1"/>
    </source>
</evidence>
<name>A0NIS5_OENOE</name>
<sequence>MRYGGKQMALAEAEAEKLNVEGLSIMLAKNIDSLNADEDKNVERYLLKSIYDNADVHKSEKIDEYPKVDSKKVAARIDELEKDEPQDAKKTFSDLRTWAKVK</sequence>
<proteinExistence type="predicted"/>
<accession>A0NIS5</accession>
<reference evidence="1 2" key="1">
    <citation type="submission" date="2006-11" db="EMBL/GenBank/DDBJ databases">
        <authorList>
            <consortium name="Laboratoire de Microbiologie (Universite Bourgogne)"/>
            <consortium name="GENOME Express"/>
            <consortium name="UMR Oenologie Ampelologie (Universite Bordeaux 2)"/>
            <person name="Guzzo J."/>
        </authorList>
    </citation>
    <scope>NUCLEOTIDE SEQUENCE [LARGE SCALE GENOMIC DNA]</scope>
    <source>
        <strain evidence="1 2">ATCC BAA-1163</strain>
    </source>
</reference>
<dbReference type="HOGENOM" id="CLU_2274490_0_0_9"/>
<dbReference type="Proteomes" id="UP000003346">
    <property type="component" value="Unassembled WGS sequence"/>
</dbReference>
<comment type="caution">
    <text evidence="1">The sequence shown here is derived from an EMBL/GenBank/DDBJ whole genome shotgun (WGS) entry which is preliminary data.</text>
</comment>
<dbReference type="AlphaFoldDB" id="A0NIS5"/>
<gene>
    <name evidence="1" type="ORF">OENOO_52025</name>
</gene>
<organism evidence="1 2">
    <name type="scientific">Oenococcus oeni ATCC BAA-1163</name>
    <dbReference type="NCBI Taxonomy" id="379360"/>
    <lineage>
        <taxon>Bacteria</taxon>
        <taxon>Bacillati</taxon>
        <taxon>Bacillota</taxon>
        <taxon>Bacilli</taxon>
        <taxon>Lactobacillales</taxon>
        <taxon>Lactobacillaceae</taxon>
        <taxon>Oenococcus</taxon>
    </lineage>
</organism>
<protein>
    <submittedName>
        <fullName evidence="1">Uncharacterized protein</fullName>
    </submittedName>
</protein>
<evidence type="ECO:0000313" key="2">
    <source>
        <dbReference type="Proteomes" id="UP000003346"/>
    </source>
</evidence>
<dbReference type="EMBL" id="AAUV01000047">
    <property type="protein sequence ID" value="EAV39602.1"/>
    <property type="molecule type" value="Genomic_DNA"/>
</dbReference>